<evidence type="ECO:0000313" key="4">
    <source>
        <dbReference type="Proteomes" id="UP000625711"/>
    </source>
</evidence>
<proteinExistence type="predicted"/>
<dbReference type="OrthoDB" id="10572086at2759"/>
<reference evidence="3" key="1">
    <citation type="submission" date="2020-08" db="EMBL/GenBank/DDBJ databases">
        <title>Genome sequencing and assembly of the red palm weevil Rhynchophorus ferrugineus.</title>
        <authorList>
            <person name="Dias G.B."/>
            <person name="Bergman C.M."/>
            <person name="Manee M."/>
        </authorList>
    </citation>
    <scope>NUCLEOTIDE SEQUENCE</scope>
    <source>
        <strain evidence="3">AA-2017</strain>
        <tissue evidence="3">Whole larva</tissue>
    </source>
</reference>
<dbReference type="AlphaFoldDB" id="A0A834HRZ6"/>
<comment type="caution">
    <text evidence="3">The sequence shown here is derived from an EMBL/GenBank/DDBJ whole genome shotgun (WGS) entry which is preliminary data.</text>
</comment>
<feature type="signal peptide" evidence="2">
    <location>
        <begin position="1"/>
        <end position="22"/>
    </location>
</feature>
<feature type="chain" id="PRO_5032803424" evidence="2">
    <location>
        <begin position="23"/>
        <end position="102"/>
    </location>
</feature>
<dbReference type="Proteomes" id="UP000625711">
    <property type="component" value="Unassembled WGS sequence"/>
</dbReference>
<gene>
    <name evidence="3" type="ORF">GWI33_019124</name>
</gene>
<accession>A0A834HRZ6</accession>
<feature type="region of interest" description="Disordered" evidence="1">
    <location>
        <begin position="63"/>
        <end position="102"/>
    </location>
</feature>
<evidence type="ECO:0000256" key="1">
    <source>
        <dbReference type="SAM" id="MobiDB-lite"/>
    </source>
</evidence>
<evidence type="ECO:0000313" key="3">
    <source>
        <dbReference type="EMBL" id="KAF7267632.1"/>
    </source>
</evidence>
<organism evidence="3 4">
    <name type="scientific">Rhynchophorus ferrugineus</name>
    <name type="common">Red palm weevil</name>
    <name type="synonym">Curculio ferrugineus</name>
    <dbReference type="NCBI Taxonomy" id="354439"/>
    <lineage>
        <taxon>Eukaryota</taxon>
        <taxon>Metazoa</taxon>
        <taxon>Ecdysozoa</taxon>
        <taxon>Arthropoda</taxon>
        <taxon>Hexapoda</taxon>
        <taxon>Insecta</taxon>
        <taxon>Pterygota</taxon>
        <taxon>Neoptera</taxon>
        <taxon>Endopterygota</taxon>
        <taxon>Coleoptera</taxon>
        <taxon>Polyphaga</taxon>
        <taxon>Cucujiformia</taxon>
        <taxon>Curculionidae</taxon>
        <taxon>Dryophthorinae</taxon>
        <taxon>Rhynchophorus</taxon>
    </lineage>
</organism>
<keyword evidence="4" id="KW-1185">Reference proteome</keyword>
<sequence length="102" mass="11145">MYKVYVVAVIVIASSLVMQNEARSVGLVRDIQVELPANEKISKRDVADVEALEVLGLHPEEDSLVRGSEESAAQEVSSIVKQREKKSLPDTSFSMGDAMGRL</sequence>
<evidence type="ECO:0000256" key="2">
    <source>
        <dbReference type="SAM" id="SignalP"/>
    </source>
</evidence>
<dbReference type="EMBL" id="JAACXV010014401">
    <property type="protein sequence ID" value="KAF7267632.1"/>
    <property type="molecule type" value="Genomic_DNA"/>
</dbReference>
<protein>
    <submittedName>
        <fullName evidence="3">Uncharacterized protein</fullName>
    </submittedName>
</protein>
<name>A0A834HRZ6_RHYFE</name>
<keyword evidence="2" id="KW-0732">Signal</keyword>